<accession>A0A8C9VLC1</accession>
<dbReference type="GO" id="GO:1902017">
    <property type="term" value="P:regulation of cilium assembly"/>
    <property type="evidence" value="ECO:0007669"/>
    <property type="project" value="InterPro"/>
</dbReference>
<feature type="region of interest" description="Disordered" evidence="2">
    <location>
        <begin position="871"/>
        <end position="940"/>
    </location>
</feature>
<gene>
    <name evidence="3" type="primary">cntrob</name>
</gene>
<dbReference type="Proteomes" id="UP000694397">
    <property type="component" value="Chromosome 13"/>
</dbReference>
<feature type="region of interest" description="Disordered" evidence="2">
    <location>
        <begin position="1"/>
        <end position="21"/>
    </location>
</feature>
<evidence type="ECO:0000313" key="3">
    <source>
        <dbReference type="Ensembl" id="ENSSFOP00015061668.1"/>
    </source>
</evidence>
<feature type="compositionally biased region" description="Basic and acidic residues" evidence="2">
    <location>
        <begin position="183"/>
        <end position="204"/>
    </location>
</feature>
<dbReference type="PANTHER" id="PTHR34439">
    <property type="entry name" value="CENTROBIN"/>
    <property type="match status" value="1"/>
</dbReference>
<feature type="compositionally biased region" description="Basic and acidic residues" evidence="2">
    <location>
        <begin position="269"/>
        <end position="279"/>
    </location>
</feature>
<evidence type="ECO:0000256" key="2">
    <source>
        <dbReference type="SAM" id="MobiDB-lite"/>
    </source>
</evidence>
<feature type="compositionally biased region" description="Basic and acidic residues" evidence="2">
    <location>
        <begin position="653"/>
        <end position="663"/>
    </location>
</feature>
<organism evidence="3 4">
    <name type="scientific">Scleropages formosus</name>
    <name type="common">Asian bonytongue</name>
    <name type="synonym">Osteoglossum formosum</name>
    <dbReference type="NCBI Taxonomy" id="113540"/>
    <lineage>
        <taxon>Eukaryota</taxon>
        <taxon>Metazoa</taxon>
        <taxon>Chordata</taxon>
        <taxon>Craniata</taxon>
        <taxon>Vertebrata</taxon>
        <taxon>Euteleostomi</taxon>
        <taxon>Actinopterygii</taxon>
        <taxon>Neopterygii</taxon>
        <taxon>Teleostei</taxon>
        <taxon>Osteoglossocephala</taxon>
        <taxon>Osteoglossomorpha</taxon>
        <taxon>Osteoglossiformes</taxon>
        <taxon>Osteoglossidae</taxon>
        <taxon>Scleropages</taxon>
    </lineage>
</organism>
<feature type="coiled-coil region" evidence="1">
    <location>
        <begin position="388"/>
        <end position="470"/>
    </location>
</feature>
<feature type="region of interest" description="Disordered" evidence="2">
    <location>
        <begin position="306"/>
        <end position="328"/>
    </location>
</feature>
<evidence type="ECO:0000313" key="4">
    <source>
        <dbReference type="Proteomes" id="UP000694397"/>
    </source>
</evidence>
<dbReference type="GeneTree" id="ENSGT00610000086191"/>
<dbReference type="InterPro" id="IPR038923">
    <property type="entry name" value="Centrobin"/>
</dbReference>
<reference evidence="3" key="3">
    <citation type="submission" date="2025-09" db="UniProtKB">
        <authorList>
            <consortium name="Ensembl"/>
        </authorList>
    </citation>
    <scope>IDENTIFICATION</scope>
</reference>
<dbReference type="Ensembl" id="ENSSFOT00015047122.1">
    <property type="protein sequence ID" value="ENSSFOP00015061668.1"/>
    <property type="gene ID" value="ENSSFOG00015025396.1"/>
</dbReference>
<evidence type="ECO:0000256" key="1">
    <source>
        <dbReference type="SAM" id="Coils"/>
    </source>
</evidence>
<dbReference type="GO" id="GO:0005813">
    <property type="term" value="C:centrosome"/>
    <property type="evidence" value="ECO:0007669"/>
    <property type="project" value="TreeGrafter"/>
</dbReference>
<keyword evidence="4" id="KW-1185">Reference proteome</keyword>
<dbReference type="OrthoDB" id="8190486at2759"/>
<feature type="compositionally biased region" description="Basic and acidic residues" evidence="2">
    <location>
        <begin position="878"/>
        <end position="891"/>
    </location>
</feature>
<dbReference type="GO" id="GO:0007099">
    <property type="term" value="P:centriole replication"/>
    <property type="evidence" value="ECO:0007669"/>
    <property type="project" value="InterPro"/>
</dbReference>
<dbReference type="AlphaFoldDB" id="A0A8C9VLC1"/>
<feature type="region of interest" description="Disordered" evidence="2">
    <location>
        <begin position="601"/>
        <end position="701"/>
    </location>
</feature>
<reference evidence="3 4" key="1">
    <citation type="submission" date="2019-04" db="EMBL/GenBank/DDBJ databases">
        <authorList>
            <consortium name="Wellcome Sanger Institute Data Sharing"/>
        </authorList>
    </citation>
    <scope>NUCLEOTIDE SEQUENCE [LARGE SCALE GENOMIC DNA]</scope>
</reference>
<proteinExistence type="predicted"/>
<feature type="compositionally biased region" description="Low complexity" evidence="2">
    <location>
        <begin position="911"/>
        <end position="932"/>
    </location>
</feature>
<feature type="region of interest" description="Disordered" evidence="2">
    <location>
        <begin position="183"/>
        <end position="209"/>
    </location>
</feature>
<name>A0A8C9VLC1_SCLFO</name>
<dbReference type="PANTHER" id="PTHR34439:SF1">
    <property type="entry name" value="CENTROBIN"/>
    <property type="match status" value="1"/>
</dbReference>
<sequence>MSVKLKASLESTAGPLSAQSGHQHIEDMENVRNHLQTLLRTDHEPIEGGRGATYLAGIPLLAGQRKDSESFESDTTSRLLSAPLLDDVSPPLSDSGLDELFPLYSRLRPHGVQSSSSDVHVLQDRLNRERTRRKQCETQIQVLQNKVLLFQQQVALAVSADRRKDIMIEQLDKTLAKVVEGWRKHEEEKSEGMKRLQDEKEAADRAQAQQQEMLAHFEQSLSQAAETLDREKKHREELSSVNQQLQQQICELRRELEEQGRRFERSRAELQEAHKEAQEAHGSLAQHREAWSRRERELEERLAALHSDVDEERAHRQRTAQQLQEAQREAHSALGQLQQRQGELEEARRERDAARMDRALDQARFEAQRSQLEVELKLSVEQQVTERLAALQKDNAETTASLREQHRKQLLELSARHDAELSAQLAHFRAELQEREERQRELTQEYEKRLTGTQEQLLHLQNSTRKLEEQRTQLITQLQGLLRSHWAEALHLLATQCQAEDVPPAIPKCHTSSVARAGERSSWWAEPSPPSEELQEETAIDISPMNSCPSQVPDVPQAVILHMSRKKTSQLDLSSTFAPLEPQLDDTGVTALGSCDVRSLLESPPWGATHRDDRTACTGEGRPSSPQEVTRICCRANSPEGDVFQGYGGPSSKTERARDREVPRGTSAEVGGGSSGERWTPRGQEASRGEGLLSHLPPTGSLQRHVYDTAASTAQGARQAELQHYISMLLDRAPGDPLEPPVKGSAHPISVCSGSTVSRSGDSAQIGDSTQKALREFWEGERAPPAAGAVARPVISAVSKAKLQPPPPTKMAPCRPEPSCTLQAQSGAALPSAQLSQVSRLLTQLRSRPGDPTASLEELVTHLLCSQVDSSLVSPPGDGERNLRPAERKEGVVPSAAQRRLQPHCQRAPEAGRTLTQGLRGRRAGPQAQRGPSSRGTVWR</sequence>
<dbReference type="GO" id="GO:0051299">
    <property type="term" value="P:centrosome separation"/>
    <property type="evidence" value="ECO:0007669"/>
    <property type="project" value="TreeGrafter"/>
</dbReference>
<protein>
    <recommendedName>
        <fullName evidence="5">Centrobin-like</fullName>
    </recommendedName>
</protein>
<feature type="region of interest" description="Disordered" evidence="2">
    <location>
        <begin position="269"/>
        <end position="288"/>
    </location>
</feature>
<reference evidence="3" key="2">
    <citation type="submission" date="2025-08" db="UniProtKB">
        <authorList>
            <consortium name="Ensembl"/>
        </authorList>
    </citation>
    <scope>IDENTIFICATION</scope>
</reference>
<evidence type="ECO:0008006" key="5">
    <source>
        <dbReference type="Google" id="ProtNLM"/>
    </source>
</evidence>
<feature type="region of interest" description="Disordered" evidence="2">
    <location>
        <begin position="801"/>
        <end position="820"/>
    </location>
</feature>
<dbReference type="GO" id="GO:1902410">
    <property type="term" value="P:mitotic cytokinetic process"/>
    <property type="evidence" value="ECO:0007669"/>
    <property type="project" value="TreeGrafter"/>
</dbReference>
<dbReference type="GO" id="GO:0005814">
    <property type="term" value="C:centriole"/>
    <property type="evidence" value="ECO:0007669"/>
    <property type="project" value="TreeGrafter"/>
</dbReference>
<keyword evidence="1" id="KW-0175">Coiled coil</keyword>